<dbReference type="AlphaFoldDB" id="A0A8X6QI89"/>
<proteinExistence type="predicted"/>
<protein>
    <submittedName>
        <fullName evidence="1">Uncharacterized protein F54H12.2</fullName>
    </submittedName>
</protein>
<evidence type="ECO:0000313" key="1">
    <source>
        <dbReference type="EMBL" id="GFU26639.1"/>
    </source>
</evidence>
<gene>
    <name evidence="1" type="primary">F54H12.2_27</name>
    <name evidence="1" type="ORF">NPIL_138811</name>
</gene>
<dbReference type="EMBL" id="BMAW01128645">
    <property type="protein sequence ID" value="GFU26639.1"/>
    <property type="molecule type" value="Genomic_DNA"/>
</dbReference>
<accession>A0A8X6QI89</accession>
<sequence>MEKCYCTKNKLELFSPEKIQLAIDSSSFVEIHPIASISDSSTIEYQITGLGDAYFDSSHVFLNIQAKILKADVTAFTTADNCGPIYYLLKQCFRNVTSHSMIDKFLPRAIMLTKHIFRAYCFIQNHRKRTF</sequence>
<dbReference type="Proteomes" id="UP000887013">
    <property type="component" value="Unassembled WGS sequence"/>
</dbReference>
<name>A0A8X6QI89_NEPPI</name>
<dbReference type="OrthoDB" id="5979489at2759"/>
<reference evidence="1" key="1">
    <citation type="submission" date="2020-08" db="EMBL/GenBank/DDBJ databases">
        <title>Multicomponent nature underlies the extraordinary mechanical properties of spider dragline silk.</title>
        <authorList>
            <person name="Kono N."/>
            <person name="Nakamura H."/>
            <person name="Mori M."/>
            <person name="Yoshida Y."/>
            <person name="Ohtoshi R."/>
            <person name="Malay A.D."/>
            <person name="Moran D.A.P."/>
            <person name="Tomita M."/>
            <person name="Numata K."/>
            <person name="Arakawa K."/>
        </authorList>
    </citation>
    <scope>NUCLEOTIDE SEQUENCE</scope>
</reference>
<organism evidence="1 2">
    <name type="scientific">Nephila pilipes</name>
    <name type="common">Giant wood spider</name>
    <name type="synonym">Nephila maculata</name>
    <dbReference type="NCBI Taxonomy" id="299642"/>
    <lineage>
        <taxon>Eukaryota</taxon>
        <taxon>Metazoa</taxon>
        <taxon>Ecdysozoa</taxon>
        <taxon>Arthropoda</taxon>
        <taxon>Chelicerata</taxon>
        <taxon>Arachnida</taxon>
        <taxon>Araneae</taxon>
        <taxon>Araneomorphae</taxon>
        <taxon>Entelegynae</taxon>
        <taxon>Araneoidea</taxon>
        <taxon>Nephilidae</taxon>
        <taxon>Nephila</taxon>
    </lineage>
</organism>
<evidence type="ECO:0000313" key="2">
    <source>
        <dbReference type="Proteomes" id="UP000887013"/>
    </source>
</evidence>
<comment type="caution">
    <text evidence="1">The sequence shown here is derived from an EMBL/GenBank/DDBJ whole genome shotgun (WGS) entry which is preliminary data.</text>
</comment>
<keyword evidence="2" id="KW-1185">Reference proteome</keyword>